<accession>A0AAJ2PXP8</accession>
<name>A0AAJ2PXP8_9ACTN</name>
<feature type="transmembrane region" description="Helical" evidence="1">
    <location>
        <begin position="112"/>
        <end position="134"/>
    </location>
</feature>
<evidence type="ECO:0000313" key="2">
    <source>
        <dbReference type="EMBL" id="MDX3135649.1"/>
    </source>
</evidence>
<comment type="caution">
    <text evidence="2">The sequence shown here is derived from an EMBL/GenBank/DDBJ whole genome shotgun (WGS) entry which is preliminary data.</text>
</comment>
<dbReference type="AlphaFoldDB" id="A0AAJ2PXP8"/>
<organism evidence="2 3">
    <name type="scientific">Streptomyces europaeiscabiei</name>
    <dbReference type="NCBI Taxonomy" id="146819"/>
    <lineage>
        <taxon>Bacteria</taxon>
        <taxon>Bacillati</taxon>
        <taxon>Actinomycetota</taxon>
        <taxon>Actinomycetes</taxon>
        <taxon>Kitasatosporales</taxon>
        <taxon>Streptomycetaceae</taxon>
        <taxon>Streptomyces</taxon>
    </lineage>
</organism>
<dbReference type="RefSeq" id="WP_051948398.1">
    <property type="nucleotide sequence ID" value="NZ_JARAWN010000435.1"/>
</dbReference>
<proteinExistence type="predicted"/>
<gene>
    <name evidence="2" type="ORF">PV367_38970</name>
</gene>
<evidence type="ECO:0000256" key="1">
    <source>
        <dbReference type="SAM" id="Phobius"/>
    </source>
</evidence>
<keyword evidence="1" id="KW-0812">Transmembrane</keyword>
<evidence type="ECO:0000313" key="3">
    <source>
        <dbReference type="Proteomes" id="UP001273589"/>
    </source>
</evidence>
<dbReference type="Proteomes" id="UP001273589">
    <property type="component" value="Unassembled WGS sequence"/>
</dbReference>
<protein>
    <submittedName>
        <fullName evidence="2">Uncharacterized protein</fullName>
    </submittedName>
</protein>
<keyword evidence="1" id="KW-0472">Membrane</keyword>
<reference evidence="2" key="1">
    <citation type="journal article" date="2023" name="Microb. Genom.">
        <title>Mesoterricola silvestris gen. nov., sp. nov., Mesoterricola sediminis sp. nov., Geothrix oryzae sp. nov., Geothrix edaphica sp. nov., Geothrix rubra sp. nov., and Geothrix limicola sp. nov., six novel members of Acidobacteriota isolated from soils.</title>
        <authorList>
            <person name="Weisberg A.J."/>
            <person name="Pearce E."/>
            <person name="Kramer C.G."/>
            <person name="Chang J.H."/>
            <person name="Clarke C.R."/>
        </authorList>
    </citation>
    <scope>NUCLEOTIDE SEQUENCE</scope>
    <source>
        <strain evidence="2">ND06-05F</strain>
    </source>
</reference>
<feature type="transmembrane region" description="Helical" evidence="1">
    <location>
        <begin position="53"/>
        <end position="74"/>
    </location>
</feature>
<sequence>MTEKLLRPLRTRPWPERWLTRLLGAALAAAAYRLCLPWDLNNRPELKGSLSETTPVTVTGVVALALVLLLLAAYFGHRDALAWPVLLVAVPPSALMYTSFHTHPEPLDASVWPLSWAFFTLVLGAWVLVAASVARGFRTETADEEWLIRSGGGLADREQRTRRG</sequence>
<feature type="transmembrane region" description="Helical" evidence="1">
    <location>
        <begin position="81"/>
        <end position="100"/>
    </location>
</feature>
<dbReference type="EMBL" id="JARAWN010000435">
    <property type="protein sequence ID" value="MDX3135649.1"/>
    <property type="molecule type" value="Genomic_DNA"/>
</dbReference>
<keyword evidence="1" id="KW-1133">Transmembrane helix</keyword>